<organism evidence="2 3">
    <name type="scientific">Dokdonella soli</name>
    <dbReference type="NCBI Taxonomy" id="529810"/>
    <lineage>
        <taxon>Bacteria</taxon>
        <taxon>Pseudomonadati</taxon>
        <taxon>Pseudomonadota</taxon>
        <taxon>Gammaproteobacteria</taxon>
        <taxon>Lysobacterales</taxon>
        <taxon>Rhodanobacteraceae</taxon>
        <taxon>Dokdonella</taxon>
    </lineage>
</organism>
<comment type="caution">
    <text evidence="2">The sequence shown here is derived from an EMBL/GenBank/DDBJ whole genome shotgun (WGS) entry which is preliminary data.</text>
</comment>
<dbReference type="Proteomes" id="UP001501523">
    <property type="component" value="Unassembled WGS sequence"/>
</dbReference>
<accession>A0ABP3TQM3</accession>
<feature type="chain" id="PRO_5045044832" evidence="1">
    <location>
        <begin position="30"/>
        <end position="384"/>
    </location>
</feature>
<keyword evidence="3" id="KW-1185">Reference proteome</keyword>
<protein>
    <submittedName>
        <fullName evidence="2">Uncharacterized protein</fullName>
    </submittedName>
</protein>
<gene>
    <name evidence="2" type="ORF">GCM10009105_15500</name>
</gene>
<reference evidence="3" key="1">
    <citation type="journal article" date="2019" name="Int. J. Syst. Evol. Microbiol.">
        <title>The Global Catalogue of Microorganisms (GCM) 10K type strain sequencing project: providing services to taxonomists for standard genome sequencing and annotation.</title>
        <authorList>
            <consortium name="The Broad Institute Genomics Platform"/>
            <consortium name="The Broad Institute Genome Sequencing Center for Infectious Disease"/>
            <person name="Wu L."/>
            <person name="Ma J."/>
        </authorList>
    </citation>
    <scope>NUCLEOTIDE SEQUENCE [LARGE SCALE GENOMIC DNA]</scope>
    <source>
        <strain evidence="3">JCM 15421</strain>
    </source>
</reference>
<proteinExistence type="predicted"/>
<sequence>MYPQICRHLVACLAAVLLATADLTSPIYAAPLDAQASSNESPQSLSAVNTEVGFRCDTCTTSDSFVQAALTRYPRAVSSIAYVINLQTGVVKAVYLDWDTESRRQIGGHELAVDPLLQRYVSDVGAVYRENGNSLDLKLVVRGEGSVYWVRANGTTEELKGADWRIASGGHLKSMDAVDSAPPNSAPIDLRGYQFSEPAFSNRYPNFPKTSYDHAFNAGSNINDFVRDQTTDIKYGTPSGVINGTVSATASPGASIAVVSLGGGVTTSRTLTSVITVYVPMKDGGFALVQYDKQTGIVTLSELRDGQGFLLPTNHPTPRTYLPDVSLNFNQGSGNGNTSLNAFLDWTGRNGIPVSVNPTPWFQLRCTSGINREGTLAVSCKQPQ</sequence>
<keyword evidence="1" id="KW-0732">Signal</keyword>
<name>A0ABP3TQM3_9GAMM</name>
<evidence type="ECO:0000313" key="3">
    <source>
        <dbReference type="Proteomes" id="UP001501523"/>
    </source>
</evidence>
<feature type="signal peptide" evidence="1">
    <location>
        <begin position="1"/>
        <end position="29"/>
    </location>
</feature>
<evidence type="ECO:0000313" key="2">
    <source>
        <dbReference type="EMBL" id="GAA0712688.1"/>
    </source>
</evidence>
<dbReference type="RefSeq" id="WP_343789038.1">
    <property type="nucleotide sequence ID" value="NZ_BAAAEU010000006.1"/>
</dbReference>
<dbReference type="EMBL" id="BAAAEU010000006">
    <property type="protein sequence ID" value="GAA0712688.1"/>
    <property type="molecule type" value="Genomic_DNA"/>
</dbReference>
<evidence type="ECO:0000256" key="1">
    <source>
        <dbReference type="SAM" id="SignalP"/>
    </source>
</evidence>